<evidence type="ECO:0000313" key="3">
    <source>
        <dbReference type="EMBL" id="OWZ13054.1"/>
    </source>
</evidence>
<keyword evidence="4" id="KW-1185">Reference proteome</keyword>
<dbReference type="Proteomes" id="UP000198211">
    <property type="component" value="Unassembled WGS sequence"/>
</dbReference>
<gene>
    <name evidence="3" type="ORF">PHMEG_00013691</name>
</gene>
<comment type="caution">
    <text evidence="3">The sequence shown here is derived from an EMBL/GenBank/DDBJ whole genome shotgun (WGS) entry which is preliminary data.</text>
</comment>
<sequence length="710" mass="77034">MVVKYADGKPLRLPRRSVTFSYEFDGFRGSDDFMIIELSGLFDCIFGIPWLARHQTHIDWLTKTARPHDIDVNAVLASLSGMPNTWPHVAVMDPDSMTSAAHEECDGPSCAVCEHAACAGPEQGSQDVSNVVEQWFPRSDDQRLSDDNDVVEYDLPLAAEHEFPRVIERELPEEEKEEVVERGLPQAVERVLPRVVERELPVEVDALESDSVGTESEVISVLVESSGTSRVCDIEVAHPPRDAAEITQLPDLPWKHFLSDLKKGYIEQVCMLVHEATACAEAVEVAADDPASDTRTRPKGAEPKSARDPAVAGTIGRDSTHEAGSALVNGVTTRHGARDAARAMRMRAATRAAPERSTQTTARGLRARVAARTTPSGIATWASRTLINPSQRRSAIEYHEATDAAGVAAPPPANFDPNPEPQSADTAAVNALLDRRQSVAQYVRDAIAMAVDRQRENADRRGRKNMEKFAVGDRVLLSTAGIQPTLVTNLGANKLAPRFIEPFKILKVLGDAYTLQLPTALRLHPTFYVGRLRRYHPAVIPSVADTPTVLPSASLDAPAPRAEAPAPHPARDANPPSHAPAASTAPLHDDDPAQPPPPPTDPAPRFQRDGPAPLSMVLAVLATLSRRSWGTMIIVSSSSTRVRVAVALPATVQSCLTTSTSCGGLAPCLIVGSLERCCSRTFQIALRHTRRRFQRRQAFRVARPSAAPSF</sequence>
<protein>
    <recommendedName>
        <fullName evidence="2">Tf2-1-like SH3-like domain-containing protein</fullName>
    </recommendedName>
</protein>
<feature type="region of interest" description="Disordered" evidence="1">
    <location>
        <begin position="549"/>
        <end position="609"/>
    </location>
</feature>
<dbReference type="EMBL" id="NBNE01001684">
    <property type="protein sequence ID" value="OWZ13054.1"/>
    <property type="molecule type" value="Genomic_DNA"/>
</dbReference>
<proteinExistence type="predicted"/>
<dbReference type="PANTHER" id="PTHR46148:SF52">
    <property type="entry name" value="OS04G0603800 PROTEIN"/>
    <property type="match status" value="1"/>
</dbReference>
<organism evidence="3 4">
    <name type="scientific">Phytophthora megakarya</name>
    <dbReference type="NCBI Taxonomy" id="4795"/>
    <lineage>
        <taxon>Eukaryota</taxon>
        <taxon>Sar</taxon>
        <taxon>Stramenopiles</taxon>
        <taxon>Oomycota</taxon>
        <taxon>Peronosporomycetes</taxon>
        <taxon>Peronosporales</taxon>
        <taxon>Peronosporaceae</taxon>
        <taxon>Phytophthora</taxon>
    </lineage>
</organism>
<feature type="compositionally biased region" description="Basic and acidic residues" evidence="1">
    <location>
        <begin position="292"/>
        <end position="307"/>
    </location>
</feature>
<feature type="compositionally biased region" description="Low complexity" evidence="1">
    <location>
        <begin position="556"/>
        <end position="565"/>
    </location>
</feature>
<accession>A0A225W6P3</accession>
<dbReference type="PANTHER" id="PTHR46148">
    <property type="entry name" value="CHROMO DOMAIN-CONTAINING PROTEIN"/>
    <property type="match status" value="1"/>
</dbReference>
<dbReference type="AlphaFoldDB" id="A0A225W6P3"/>
<feature type="region of interest" description="Disordered" evidence="1">
    <location>
        <begin position="287"/>
        <end position="317"/>
    </location>
</feature>
<evidence type="ECO:0000259" key="2">
    <source>
        <dbReference type="Pfam" id="PF24626"/>
    </source>
</evidence>
<feature type="compositionally biased region" description="Pro residues" evidence="1">
    <location>
        <begin position="593"/>
        <end position="602"/>
    </location>
</feature>
<dbReference type="OrthoDB" id="128527at2759"/>
<dbReference type="InterPro" id="IPR056924">
    <property type="entry name" value="SH3_Tf2-1"/>
</dbReference>
<feature type="non-terminal residue" evidence="3">
    <location>
        <position position="710"/>
    </location>
</feature>
<feature type="domain" description="Tf2-1-like SH3-like" evidence="2">
    <location>
        <begin position="472"/>
        <end position="536"/>
    </location>
</feature>
<name>A0A225W6P3_9STRA</name>
<dbReference type="Pfam" id="PF24626">
    <property type="entry name" value="SH3_Tf2-1"/>
    <property type="match status" value="1"/>
</dbReference>
<reference evidence="4" key="1">
    <citation type="submission" date="2017-03" db="EMBL/GenBank/DDBJ databases">
        <title>Phytopthora megakarya and P. palmivora, two closely related causual agents of cacao black pod achieved similar genome size and gene model numbers by different mechanisms.</title>
        <authorList>
            <person name="Ali S."/>
            <person name="Shao J."/>
            <person name="Larry D.J."/>
            <person name="Kronmiller B."/>
            <person name="Shen D."/>
            <person name="Strem M.D."/>
            <person name="Melnick R.L."/>
            <person name="Guiltinan M.J."/>
            <person name="Tyler B.M."/>
            <person name="Meinhardt L.W."/>
            <person name="Bailey B.A."/>
        </authorList>
    </citation>
    <scope>NUCLEOTIDE SEQUENCE [LARGE SCALE GENOMIC DNA]</scope>
    <source>
        <strain evidence="4">zdho120</strain>
    </source>
</reference>
<evidence type="ECO:0000313" key="4">
    <source>
        <dbReference type="Proteomes" id="UP000198211"/>
    </source>
</evidence>
<feature type="compositionally biased region" description="Low complexity" evidence="1">
    <location>
        <begin position="572"/>
        <end position="586"/>
    </location>
</feature>
<evidence type="ECO:0000256" key="1">
    <source>
        <dbReference type="SAM" id="MobiDB-lite"/>
    </source>
</evidence>